<dbReference type="Gene3D" id="2.30.30.100">
    <property type="match status" value="1"/>
</dbReference>
<evidence type="ECO:0000313" key="9">
    <source>
        <dbReference type="Proteomes" id="UP000293850"/>
    </source>
</evidence>
<dbReference type="InterPro" id="IPR010920">
    <property type="entry name" value="LSM_dom_sf"/>
</dbReference>
<dbReference type="AlphaFoldDB" id="A0A4P6WPT6"/>
<dbReference type="PROSITE" id="PS51257">
    <property type="entry name" value="PROKAR_LIPOPROTEIN"/>
    <property type="match status" value="1"/>
</dbReference>
<keyword evidence="1" id="KW-1003">Cell membrane</keyword>
<dbReference type="InterPro" id="IPR010305">
    <property type="entry name" value="YgdI/YgdR-like"/>
</dbReference>
<dbReference type="InterPro" id="IPR047807">
    <property type="entry name" value="YgdI/YgdR-like_SH3-like"/>
</dbReference>
<evidence type="ECO:0000313" key="8">
    <source>
        <dbReference type="EMBL" id="QBM24183.1"/>
    </source>
</evidence>
<gene>
    <name evidence="8" type="ORF">E1B03_17790</name>
</gene>
<feature type="chain" id="PRO_5020304222" evidence="6">
    <location>
        <begin position="26"/>
        <end position="78"/>
    </location>
</feature>
<dbReference type="EMBL" id="CP037864">
    <property type="protein sequence ID" value="QBM24183.1"/>
    <property type="molecule type" value="Genomic_DNA"/>
</dbReference>
<dbReference type="PANTHER" id="PTHR37011:SF2">
    <property type="entry name" value="LIPOPROTEIN"/>
    <property type="match status" value="1"/>
</dbReference>
<reference evidence="8 9" key="1">
    <citation type="submission" date="2019-03" db="EMBL/GenBank/DDBJ databases">
        <title>Complete genome sequence of an arsenate-respiring bacteria, Citrobacter sp. LY-1.</title>
        <authorList>
            <person name="Wang H."/>
            <person name="Liu Y."/>
            <person name="Li Q."/>
            <person name="Huang J."/>
        </authorList>
    </citation>
    <scope>NUCLEOTIDE SEQUENCE [LARGE SCALE GENOMIC DNA]</scope>
    <source>
        <strain evidence="8 9">LY-1</strain>
    </source>
</reference>
<dbReference type="KEGG" id="cars:E1B03_17790"/>
<feature type="domain" description="Lipoprotein YgdI/YgdR-like SH3-like" evidence="7">
    <location>
        <begin position="25"/>
        <end position="70"/>
    </location>
</feature>
<proteinExistence type="predicted"/>
<keyword evidence="2 6" id="KW-0732">Signal</keyword>
<name>A0A4P6WPT6_9ENTR</name>
<evidence type="ECO:0000256" key="1">
    <source>
        <dbReference type="ARBA" id="ARBA00022475"/>
    </source>
</evidence>
<evidence type="ECO:0000256" key="6">
    <source>
        <dbReference type="SAM" id="SignalP"/>
    </source>
</evidence>
<protein>
    <submittedName>
        <fullName evidence="8">YgdI/YgdR family lipoprotein</fullName>
    </submittedName>
</protein>
<dbReference type="Proteomes" id="UP000293850">
    <property type="component" value="Chromosome"/>
</dbReference>
<keyword evidence="9" id="KW-1185">Reference proteome</keyword>
<keyword evidence="5 8" id="KW-0449">Lipoprotein</keyword>
<evidence type="ECO:0000256" key="3">
    <source>
        <dbReference type="ARBA" id="ARBA00023136"/>
    </source>
</evidence>
<evidence type="ECO:0000256" key="4">
    <source>
        <dbReference type="ARBA" id="ARBA00023139"/>
    </source>
</evidence>
<evidence type="ECO:0000256" key="5">
    <source>
        <dbReference type="ARBA" id="ARBA00023288"/>
    </source>
</evidence>
<dbReference type="NCBIfam" id="NF033216">
    <property type="entry name" value="lipo_YgdI_YgdR"/>
    <property type="match status" value="1"/>
</dbReference>
<dbReference type="Pfam" id="PF06004">
    <property type="entry name" value="DUF903"/>
    <property type="match status" value="1"/>
</dbReference>
<evidence type="ECO:0000256" key="2">
    <source>
        <dbReference type="ARBA" id="ARBA00022729"/>
    </source>
</evidence>
<organism evidence="8 9">
    <name type="scientific">Citrobacter arsenatis</name>
    <dbReference type="NCBI Taxonomy" id="2546350"/>
    <lineage>
        <taxon>Bacteria</taxon>
        <taxon>Pseudomonadati</taxon>
        <taxon>Pseudomonadota</taxon>
        <taxon>Gammaproteobacteria</taxon>
        <taxon>Enterobacterales</taxon>
        <taxon>Enterobacteriaceae</taxon>
        <taxon>Citrobacter</taxon>
    </lineage>
</organism>
<dbReference type="SUPFAM" id="SSF50182">
    <property type="entry name" value="Sm-like ribonucleoproteins"/>
    <property type="match status" value="1"/>
</dbReference>
<keyword evidence="3" id="KW-0472">Membrane</keyword>
<dbReference type="RefSeq" id="WP_133086680.1">
    <property type="nucleotide sequence ID" value="NZ_CP037864.1"/>
</dbReference>
<evidence type="ECO:0000259" key="7">
    <source>
        <dbReference type="Pfam" id="PF06004"/>
    </source>
</evidence>
<accession>A0A4P6WPT6</accession>
<feature type="signal peptide" evidence="6">
    <location>
        <begin position="1"/>
        <end position="25"/>
    </location>
</feature>
<dbReference type="PANTHER" id="PTHR37011">
    <property type="entry name" value="POT FAMILY PEPTIDE TRANSPORT PROTEIN-RELATED"/>
    <property type="match status" value="1"/>
</dbReference>
<sequence>MNKAHVFASLSLATLLLTGCSTTWVMTTTSGTTIETQGKPEQDSETGMTKYADAYGYHRVIKSSEVKQIDKGKTVLMW</sequence>
<keyword evidence="4" id="KW-0564">Palmitate</keyword>